<feature type="compositionally biased region" description="Basic and acidic residues" evidence="1">
    <location>
        <begin position="50"/>
        <end position="59"/>
    </location>
</feature>
<sequence length="142" mass="15231">MILSGGRGATFVLECRSAGGEEWRPAREERRAGASQREEAEGGGEIGGIWEEKEREKRPPPTACRRPRPAAAAAPEFWLLLFRQILTPHRFCCRCQCTTGCSQARGALTACSPARSAATVGGRRSATAMGETVAVGRREGGD</sequence>
<dbReference type="EMBL" id="AP005453">
    <property type="protein sequence ID" value="BAD38113.1"/>
    <property type="molecule type" value="Genomic_DNA"/>
</dbReference>
<reference evidence="3" key="2">
    <citation type="journal article" date="2008" name="Nucleic Acids Res.">
        <title>The rice annotation project database (RAP-DB): 2008 update.</title>
        <authorList>
            <consortium name="The rice annotation project (RAP)"/>
        </authorList>
    </citation>
    <scope>GENOME REANNOTATION</scope>
    <source>
        <strain evidence="3">cv. Nipponbare</strain>
    </source>
</reference>
<evidence type="ECO:0000256" key="1">
    <source>
        <dbReference type="SAM" id="MobiDB-lite"/>
    </source>
</evidence>
<organism evidence="2 3">
    <name type="scientific">Oryza sativa subsp. japonica</name>
    <name type="common">Rice</name>
    <dbReference type="NCBI Taxonomy" id="39947"/>
    <lineage>
        <taxon>Eukaryota</taxon>
        <taxon>Viridiplantae</taxon>
        <taxon>Streptophyta</taxon>
        <taxon>Embryophyta</taxon>
        <taxon>Tracheophyta</taxon>
        <taxon>Spermatophyta</taxon>
        <taxon>Magnoliopsida</taxon>
        <taxon>Liliopsida</taxon>
        <taxon>Poales</taxon>
        <taxon>Poaceae</taxon>
        <taxon>BOP clade</taxon>
        <taxon>Oryzoideae</taxon>
        <taxon>Oryzeae</taxon>
        <taxon>Oryzinae</taxon>
        <taxon>Oryza</taxon>
        <taxon>Oryza sativa</taxon>
    </lineage>
</organism>
<feature type="region of interest" description="Disordered" evidence="1">
    <location>
        <begin position="18"/>
        <end position="70"/>
    </location>
</feature>
<gene>
    <name evidence="2" type="primary">P0453H04.32</name>
</gene>
<protein>
    <submittedName>
        <fullName evidence="2">Uncharacterized protein</fullName>
    </submittedName>
</protein>
<proteinExistence type="predicted"/>
<evidence type="ECO:0000313" key="3">
    <source>
        <dbReference type="Proteomes" id="UP000000763"/>
    </source>
</evidence>
<name>Q67UQ6_ORYSJ</name>
<dbReference type="Proteomes" id="UP000000763">
    <property type="component" value="Chromosome 6"/>
</dbReference>
<evidence type="ECO:0000313" key="2">
    <source>
        <dbReference type="EMBL" id="BAD38113.1"/>
    </source>
</evidence>
<accession>Q67UQ6</accession>
<feature type="compositionally biased region" description="Basic and acidic residues" evidence="1">
    <location>
        <begin position="19"/>
        <end position="40"/>
    </location>
</feature>
<dbReference type="AlphaFoldDB" id="Q67UQ6"/>
<reference evidence="3" key="1">
    <citation type="journal article" date="2005" name="Nature">
        <title>The map-based sequence of the rice genome.</title>
        <authorList>
            <consortium name="International rice genome sequencing project (IRGSP)"/>
            <person name="Matsumoto T."/>
            <person name="Wu J."/>
            <person name="Kanamori H."/>
            <person name="Katayose Y."/>
            <person name="Fujisawa M."/>
            <person name="Namiki N."/>
            <person name="Mizuno H."/>
            <person name="Yamamoto K."/>
            <person name="Antonio B.A."/>
            <person name="Baba T."/>
            <person name="Sakata K."/>
            <person name="Nagamura Y."/>
            <person name="Aoki H."/>
            <person name="Arikawa K."/>
            <person name="Arita K."/>
            <person name="Bito T."/>
            <person name="Chiden Y."/>
            <person name="Fujitsuka N."/>
            <person name="Fukunaka R."/>
            <person name="Hamada M."/>
            <person name="Harada C."/>
            <person name="Hayashi A."/>
            <person name="Hijishita S."/>
            <person name="Honda M."/>
            <person name="Hosokawa S."/>
            <person name="Ichikawa Y."/>
            <person name="Idonuma A."/>
            <person name="Iijima M."/>
            <person name="Ikeda M."/>
            <person name="Ikeno M."/>
            <person name="Ito K."/>
            <person name="Ito S."/>
            <person name="Ito T."/>
            <person name="Ito Y."/>
            <person name="Ito Y."/>
            <person name="Iwabuchi A."/>
            <person name="Kamiya K."/>
            <person name="Karasawa W."/>
            <person name="Kurita K."/>
            <person name="Katagiri S."/>
            <person name="Kikuta A."/>
            <person name="Kobayashi H."/>
            <person name="Kobayashi N."/>
            <person name="Machita K."/>
            <person name="Maehara T."/>
            <person name="Masukawa M."/>
            <person name="Mizubayashi T."/>
            <person name="Mukai Y."/>
            <person name="Nagasaki H."/>
            <person name="Nagata Y."/>
            <person name="Naito S."/>
            <person name="Nakashima M."/>
            <person name="Nakama Y."/>
            <person name="Nakamichi Y."/>
            <person name="Nakamura M."/>
            <person name="Meguro A."/>
            <person name="Negishi M."/>
            <person name="Ohta I."/>
            <person name="Ohta T."/>
            <person name="Okamoto M."/>
            <person name="Ono N."/>
            <person name="Saji S."/>
            <person name="Sakaguchi M."/>
            <person name="Sakai K."/>
            <person name="Shibata M."/>
            <person name="Shimokawa T."/>
            <person name="Song J."/>
            <person name="Takazaki Y."/>
            <person name="Terasawa K."/>
            <person name="Tsugane M."/>
            <person name="Tsuji K."/>
            <person name="Ueda S."/>
            <person name="Waki K."/>
            <person name="Yamagata H."/>
            <person name="Yamamoto M."/>
            <person name="Yamamoto S."/>
            <person name="Yamane H."/>
            <person name="Yoshiki S."/>
            <person name="Yoshihara R."/>
            <person name="Yukawa K."/>
            <person name="Zhong H."/>
            <person name="Yano M."/>
            <person name="Yuan Q."/>
            <person name="Ouyang S."/>
            <person name="Liu J."/>
            <person name="Jones K.M."/>
            <person name="Gansberger K."/>
            <person name="Moffat K."/>
            <person name="Hill J."/>
            <person name="Bera J."/>
            <person name="Fadrosh D."/>
            <person name="Jin S."/>
            <person name="Johri S."/>
            <person name="Kim M."/>
            <person name="Overton L."/>
            <person name="Reardon M."/>
            <person name="Tsitrin T."/>
            <person name="Vuong H."/>
            <person name="Weaver B."/>
            <person name="Ciecko A."/>
            <person name="Tallon L."/>
            <person name="Jackson J."/>
            <person name="Pai G."/>
            <person name="Aken S.V."/>
            <person name="Utterback T."/>
            <person name="Reidmuller S."/>
            <person name="Feldblyum T."/>
            <person name="Hsiao J."/>
            <person name="Zismann V."/>
            <person name="Iobst S."/>
            <person name="de Vazeille A.R."/>
            <person name="Buell C.R."/>
            <person name="Ying K."/>
            <person name="Li Y."/>
            <person name="Lu T."/>
            <person name="Huang Y."/>
            <person name="Zhao Q."/>
            <person name="Feng Q."/>
            <person name="Zhang L."/>
            <person name="Zhu J."/>
            <person name="Weng Q."/>
            <person name="Mu J."/>
            <person name="Lu Y."/>
            <person name="Fan D."/>
            <person name="Liu Y."/>
            <person name="Guan J."/>
            <person name="Zhang Y."/>
            <person name="Yu S."/>
            <person name="Liu X."/>
            <person name="Zhang Y."/>
            <person name="Hong G."/>
            <person name="Han B."/>
            <person name="Choisne N."/>
            <person name="Demange N."/>
            <person name="Orjeda G."/>
            <person name="Samain S."/>
            <person name="Cattolico L."/>
            <person name="Pelletier E."/>
            <person name="Couloux A."/>
            <person name="Segurens B."/>
            <person name="Wincker P."/>
            <person name="D'Hont A."/>
            <person name="Scarpelli C."/>
            <person name="Weissenbach J."/>
            <person name="Salanoubat M."/>
            <person name="Quetier F."/>
            <person name="Yu Y."/>
            <person name="Kim H.R."/>
            <person name="Rambo T."/>
            <person name="Currie J."/>
            <person name="Collura K."/>
            <person name="Luo M."/>
            <person name="Yang T."/>
            <person name="Ammiraju J.S.S."/>
            <person name="Engler F."/>
            <person name="Soderlund C."/>
            <person name="Wing R.A."/>
            <person name="Palmer L.E."/>
            <person name="de la Bastide M."/>
            <person name="Spiegel L."/>
            <person name="Nascimento L."/>
            <person name="Zutavern T."/>
            <person name="O'Shaughnessy A."/>
            <person name="Dike S."/>
            <person name="Dedhia N."/>
            <person name="Preston R."/>
            <person name="Balija V."/>
            <person name="McCombie W.R."/>
            <person name="Chow T."/>
            <person name="Chen H."/>
            <person name="Chung M."/>
            <person name="Chen C."/>
            <person name="Shaw J."/>
            <person name="Wu H."/>
            <person name="Hsiao K."/>
            <person name="Chao Y."/>
            <person name="Chu M."/>
            <person name="Cheng C."/>
            <person name="Hour A."/>
            <person name="Lee P."/>
            <person name="Lin S."/>
            <person name="Lin Y."/>
            <person name="Liou J."/>
            <person name="Liu S."/>
            <person name="Hsing Y."/>
            <person name="Raghuvanshi S."/>
            <person name="Mohanty A."/>
            <person name="Bharti A.K."/>
            <person name="Gaur A."/>
            <person name="Gupta V."/>
            <person name="Kumar D."/>
            <person name="Ravi V."/>
            <person name="Vij S."/>
            <person name="Kapur A."/>
            <person name="Khurana P."/>
            <person name="Khurana P."/>
            <person name="Khurana J.P."/>
            <person name="Tyagi A.K."/>
            <person name="Gaikwad K."/>
            <person name="Singh A."/>
            <person name="Dalal V."/>
            <person name="Srivastava S."/>
            <person name="Dixit A."/>
            <person name="Pal A.K."/>
            <person name="Ghazi I.A."/>
            <person name="Yadav M."/>
            <person name="Pandit A."/>
            <person name="Bhargava A."/>
            <person name="Sureshbabu K."/>
            <person name="Batra K."/>
            <person name="Sharma T.R."/>
            <person name="Mohapatra T."/>
            <person name="Singh N.K."/>
            <person name="Messing J."/>
            <person name="Nelson A.B."/>
            <person name="Fuks G."/>
            <person name="Kavchok S."/>
            <person name="Keizer G."/>
            <person name="Linton E."/>
            <person name="Llaca V."/>
            <person name="Song R."/>
            <person name="Tanyolac B."/>
            <person name="Young S."/>
            <person name="Ho-Il K."/>
            <person name="Hahn J.H."/>
            <person name="Sangsakoo G."/>
            <person name="Vanavichit A."/>
            <person name="de Mattos Luiz.A.T."/>
            <person name="Zimmer P.D."/>
            <person name="Malone G."/>
            <person name="Dellagostin O."/>
            <person name="de Oliveira A.C."/>
            <person name="Bevan M."/>
            <person name="Bancroft I."/>
            <person name="Minx P."/>
            <person name="Cordum H."/>
            <person name="Wilson R."/>
            <person name="Cheng Z."/>
            <person name="Jin W."/>
            <person name="Jiang J."/>
            <person name="Leong S.A."/>
            <person name="Iwama H."/>
            <person name="Gojobori T."/>
            <person name="Itoh T."/>
            <person name="Niimura Y."/>
            <person name="Fujii Y."/>
            <person name="Habara T."/>
            <person name="Sakai H."/>
            <person name="Sato Y."/>
            <person name="Wilson G."/>
            <person name="Kumar K."/>
            <person name="McCouch S."/>
            <person name="Juretic N."/>
            <person name="Hoen D."/>
            <person name="Wright S."/>
            <person name="Bruskiewich R."/>
            <person name="Bureau T."/>
            <person name="Miyao A."/>
            <person name="Hirochika H."/>
            <person name="Nishikawa T."/>
            <person name="Kadowaki K."/>
            <person name="Sugiura M."/>
            <person name="Burr B."/>
            <person name="Sasaki T."/>
        </authorList>
    </citation>
    <scope>NUCLEOTIDE SEQUENCE [LARGE SCALE GENOMIC DNA]</scope>
    <source>
        <strain evidence="3">cv. Nipponbare</strain>
    </source>
</reference>